<reference evidence="3 4" key="1">
    <citation type="submission" date="2019-03" db="EMBL/GenBank/DDBJ databases">
        <authorList>
            <person name="Zhang S."/>
        </authorList>
    </citation>
    <scope>NUCLEOTIDE SEQUENCE [LARGE SCALE GENOMIC DNA]</scope>
    <source>
        <strain evidence="3 4">S4J41</strain>
    </source>
</reference>
<dbReference type="Proteomes" id="UP000294662">
    <property type="component" value="Unassembled WGS sequence"/>
</dbReference>
<protein>
    <submittedName>
        <fullName evidence="3">Uncharacterized protein</fullName>
    </submittedName>
</protein>
<keyword evidence="1" id="KW-0812">Transmembrane</keyword>
<feature type="transmembrane region" description="Helical" evidence="1">
    <location>
        <begin position="33"/>
        <end position="53"/>
    </location>
</feature>
<keyword evidence="1" id="KW-1133">Transmembrane helix</keyword>
<name>A0A4V2Z8G4_9RHOB</name>
<keyword evidence="1" id="KW-0472">Membrane</keyword>
<proteinExistence type="predicted"/>
<feature type="chain" id="PRO_5020423804" evidence="2">
    <location>
        <begin position="18"/>
        <end position="62"/>
    </location>
</feature>
<keyword evidence="4" id="KW-1185">Reference proteome</keyword>
<dbReference type="AlphaFoldDB" id="A0A4V2Z8G4"/>
<evidence type="ECO:0000256" key="1">
    <source>
        <dbReference type="SAM" id="Phobius"/>
    </source>
</evidence>
<keyword evidence="2" id="KW-0732">Signal</keyword>
<gene>
    <name evidence="3" type="ORF">E1B25_04815</name>
</gene>
<evidence type="ECO:0000256" key="2">
    <source>
        <dbReference type="SAM" id="SignalP"/>
    </source>
</evidence>
<accession>A0A4V2Z8G4</accession>
<dbReference type="RefSeq" id="WP_132827534.1">
    <property type="nucleotide sequence ID" value="NZ_SMFP01000002.1"/>
</dbReference>
<dbReference type="EMBL" id="SMFP01000002">
    <property type="protein sequence ID" value="TDE40276.1"/>
    <property type="molecule type" value="Genomic_DNA"/>
</dbReference>
<comment type="caution">
    <text evidence="3">The sequence shown here is derived from an EMBL/GenBank/DDBJ whole genome shotgun (WGS) entry which is preliminary data.</text>
</comment>
<evidence type="ECO:0000313" key="4">
    <source>
        <dbReference type="Proteomes" id="UP000294662"/>
    </source>
</evidence>
<feature type="signal peptide" evidence="2">
    <location>
        <begin position="1"/>
        <end position="17"/>
    </location>
</feature>
<evidence type="ECO:0000313" key="3">
    <source>
        <dbReference type="EMBL" id="TDE40276.1"/>
    </source>
</evidence>
<sequence>MKKIIALLSLMASPALAHSGHATLPGPAGHAEMHIAMAAAAIAVAWLVFAAVVRRKSTRNKE</sequence>
<organism evidence="3 4">
    <name type="scientific">Antarcticimicrobium sediminis</name>
    <dbReference type="NCBI Taxonomy" id="2546227"/>
    <lineage>
        <taxon>Bacteria</taxon>
        <taxon>Pseudomonadati</taxon>
        <taxon>Pseudomonadota</taxon>
        <taxon>Alphaproteobacteria</taxon>
        <taxon>Rhodobacterales</taxon>
        <taxon>Paracoccaceae</taxon>
        <taxon>Antarcticimicrobium</taxon>
    </lineage>
</organism>